<sequence length="132" mass="14775">MTKQKVVIKVSLNDRKSRTKAIKTAVGVDGVTQAALQADKDQIEVTGEGIDVVCLATLLRKSLKYAEVVSVTAVDEKKEAEKKKEEEMKKELEAAQKLIWPYTTPMHCYYQVPDHGCVSYVQPQYDPPCSIM</sequence>
<protein>
    <recommendedName>
        <fullName evidence="4">HMA domain-containing protein</fullName>
    </recommendedName>
</protein>
<dbReference type="eggNOG" id="KOG0017">
    <property type="taxonomic scope" value="Eukaryota"/>
</dbReference>
<dbReference type="STRING" id="981085.W9SL24"/>
<name>W9SL24_9ROSA</name>
<reference evidence="3" key="1">
    <citation type="submission" date="2013-01" db="EMBL/GenBank/DDBJ databases">
        <title>Draft Genome Sequence of a Mulberry Tree, Morus notabilis C.K. Schneid.</title>
        <authorList>
            <person name="He N."/>
            <person name="Zhao S."/>
        </authorList>
    </citation>
    <scope>NUCLEOTIDE SEQUENCE</scope>
</reference>
<keyword evidence="3" id="KW-1185">Reference proteome</keyword>
<keyword evidence="1" id="KW-0175">Coiled coil</keyword>
<dbReference type="AlphaFoldDB" id="W9SL24"/>
<evidence type="ECO:0008006" key="4">
    <source>
        <dbReference type="Google" id="ProtNLM"/>
    </source>
</evidence>
<evidence type="ECO:0000256" key="1">
    <source>
        <dbReference type="SAM" id="Coils"/>
    </source>
</evidence>
<evidence type="ECO:0000313" key="3">
    <source>
        <dbReference type="Proteomes" id="UP000030645"/>
    </source>
</evidence>
<feature type="coiled-coil region" evidence="1">
    <location>
        <begin position="71"/>
        <end position="98"/>
    </location>
</feature>
<dbReference type="Proteomes" id="UP000030645">
    <property type="component" value="Unassembled WGS sequence"/>
</dbReference>
<evidence type="ECO:0000313" key="2">
    <source>
        <dbReference type="EMBL" id="EXC15618.1"/>
    </source>
</evidence>
<dbReference type="OrthoDB" id="1166230at2759"/>
<dbReference type="EMBL" id="KE345782">
    <property type="protein sequence ID" value="EXC15618.1"/>
    <property type="molecule type" value="Genomic_DNA"/>
</dbReference>
<dbReference type="KEGG" id="mnt:21390297"/>
<dbReference type="InterPro" id="IPR044296">
    <property type="entry name" value="HIPP46"/>
</dbReference>
<dbReference type="PANTHER" id="PTHR46371">
    <property type="entry name" value="OS04G0464100 PROTEIN"/>
    <property type="match status" value="1"/>
</dbReference>
<organism evidence="2 3">
    <name type="scientific">Morus notabilis</name>
    <dbReference type="NCBI Taxonomy" id="981085"/>
    <lineage>
        <taxon>Eukaryota</taxon>
        <taxon>Viridiplantae</taxon>
        <taxon>Streptophyta</taxon>
        <taxon>Embryophyta</taxon>
        <taxon>Tracheophyta</taxon>
        <taxon>Spermatophyta</taxon>
        <taxon>Magnoliopsida</taxon>
        <taxon>eudicotyledons</taxon>
        <taxon>Gunneridae</taxon>
        <taxon>Pentapetalae</taxon>
        <taxon>rosids</taxon>
        <taxon>fabids</taxon>
        <taxon>Rosales</taxon>
        <taxon>Moraceae</taxon>
        <taxon>Moreae</taxon>
        <taxon>Morus</taxon>
    </lineage>
</organism>
<proteinExistence type="predicted"/>
<accession>W9SL24</accession>
<dbReference type="Gene3D" id="3.30.70.100">
    <property type="match status" value="1"/>
</dbReference>
<gene>
    <name evidence="2" type="ORF">L484_006882</name>
</gene>